<feature type="chain" id="PRO_5031204839" description="Chaplin domain-containing protein" evidence="6">
    <location>
        <begin position="29"/>
        <end position="535"/>
    </location>
</feature>
<feature type="compositionally biased region" description="Pro residues" evidence="4">
    <location>
        <begin position="390"/>
        <end position="400"/>
    </location>
</feature>
<dbReference type="Proteomes" id="UP000552644">
    <property type="component" value="Unassembled WGS sequence"/>
</dbReference>
<keyword evidence="5" id="KW-1133">Transmembrane helix</keyword>
<evidence type="ECO:0000256" key="5">
    <source>
        <dbReference type="SAM" id="Phobius"/>
    </source>
</evidence>
<feature type="domain" description="Chaplin" evidence="7">
    <location>
        <begin position="87"/>
        <end position="127"/>
    </location>
</feature>
<keyword evidence="5" id="KW-0472">Membrane</keyword>
<dbReference type="Pfam" id="PF03777">
    <property type="entry name" value="ChpA-C"/>
    <property type="match status" value="3"/>
</dbReference>
<feature type="domain" description="Chaplin" evidence="7">
    <location>
        <begin position="145"/>
        <end position="185"/>
    </location>
</feature>
<dbReference type="EMBL" id="JACHJP010000004">
    <property type="protein sequence ID" value="MBB4917312.1"/>
    <property type="molecule type" value="Genomic_DNA"/>
</dbReference>
<evidence type="ECO:0000313" key="8">
    <source>
        <dbReference type="EMBL" id="MBB4917312.1"/>
    </source>
</evidence>
<evidence type="ECO:0000259" key="7">
    <source>
        <dbReference type="PROSITE" id="PS51884"/>
    </source>
</evidence>
<evidence type="ECO:0000256" key="1">
    <source>
        <dbReference type="ARBA" id="ARBA00022512"/>
    </source>
</evidence>
<feature type="region of interest" description="Disordered" evidence="4">
    <location>
        <begin position="188"/>
        <end position="212"/>
    </location>
</feature>
<keyword evidence="1" id="KW-0964">Secreted</keyword>
<evidence type="ECO:0000256" key="6">
    <source>
        <dbReference type="SAM" id="SignalP"/>
    </source>
</evidence>
<name>A0A7W7QPG9_9ACTN</name>
<dbReference type="InterPro" id="IPR005528">
    <property type="entry name" value="ChpA-H"/>
</dbReference>
<keyword evidence="9" id="KW-1185">Reference proteome</keyword>
<dbReference type="PROSITE" id="PS51884">
    <property type="entry name" value="CHAPLIN"/>
    <property type="match status" value="6"/>
</dbReference>
<keyword evidence="1" id="KW-0134">Cell wall</keyword>
<sequence>MRTWVKGTAPAALLALAAMSLGSGTAFADTDGQHSVGGGNQVNAPVTLPIDISGNAAAVGGNSTAVSQGGSSVTGKGGQGGNTTSGKSSVLGGNQVNAPVTAPVNACGNAVSVIGNSKAACRGGASVVRQGRGGGGAGGNRTDGTSSVLGGNQVVAPVTAPANVCGLAVGAVGNAFSGCKGGAVVPGAPKRPTTGYAGTGRPGAGGNRTDGTSSVLGGNQVVAPVTAPVNVCGTAIAAVGNAAAGCVGGSSINGFGPGRGAGGNTTSGRSSVLGGNQAVAPVTAPVNVCGTAVAAVGNAFGACRGGSSVNGGYGPGAGGNTTSGRSGVLAGNQVVAPITAPVNACGNAVAALGDAAAGCLGGARVGGPAPVTRVPAGAREVWQSYGKGNPPQPPAAPPVSTPRSGLLSSLPTIPLLETIKGLPSRTGLTGLPVLPKVPLGSASGERSRPVSVGVVDGLLNRGGLVGLTRGAQSAPQLAPQSVTKGLPVVGLMSAAQPVGVTGMNSGSLFSLLLGAMAAASAALFVTARRIRFAKK</sequence>
<evidence type="ECO:0000256" key="4">
    <source>
        <dbReference type="SAM" id="MobiDB-lite"/>
    </source>
</evidence>
<feature type="domain" description="Chaplin" evidence="7">
    <location>
        <begin position="325"/>
        <end position="365"/>
    </location>
</feature>
<keyword evidence="2" id="KW-0130">Cell adhesion</keyword>
<keyword evidence="3" id="KW-0034">Amyloid</keyword>
<dbReference type="GO" id="GO:0007155">
    <property type="term" value="P:cell adhesion"/>
    <property type="evidence" value="ECO:0007669"/>
    <property type="project" value="UniProtKB-KW"/>
</dbReference>
<feature type="transmembrane region" description="Helical" evidence="5">
    <location>
        <begin position="508"/>
        <end position="527"/>
    </location>
</feature>
<organism evidence="8 9">
    <name type="scientific">Streptosporangium saharense</name>
    <dbReference type="NCBI Taxonomy" id="1706840"/>
    <lineage>
        <taxon>Bacteria</taxon>
        <taxon>Bacillati</taxon>
        <taxon>Actinomycetota</taxon>
        <taxon>Actinomycetes</taxon>
        <taxon>Streptosporangiales</taxon>
        <taxon>Streptosporangiaceae</taxon>
        <taxon>Streptosporangium</taxon>
    </lineage>
</organism>
<gene>
    <name evidence="8" type="ORF">FHS44_004420</name>
</gene>
<comment type="caution">
    <text evidence="8">The sequence shown here is derived from an EMBL/GenBank/DDBJ whole genome shotgun (WGS) entry which is preliminary data.</text>
</comment>
<keyword evidence="6" id="KW-0732">Signal</keyword>
<dbReference type="RefSeq" id="WP_184717448.1">
    <property type="nucleotide sequence ID" value="NZ_JACHJP010000004.1"/>
</dbReference>
<proteinExistence type="predicted"/>
<evidence type="ECO:0000256" key="2">
    <source>
        <dbReference type="ARBA" id="ARBA00022889"/>
    </source>
</evidence>
<feature type="signal peptide" evidence="6">
    <location>
        <begin position="1"/>
        <end position="28"/>
    </location>
</feature>
<dbReference type="AlphaFoldDB" id="A0A7W7QPG9"/>
<evidence type="ECO:0000256" key="3">
    <source>
        <dbReference type="ARBA" id="ARBA00023087"/>
    </source>
</evidence>
<feature type="domain" description="Chaplin" evidence="7">
    <location>
        <begin position="33"/>
        <end position="73"/>
    </location>
</feature>
<feature type="region of interest" description="Disordered" evidence="4">
    <location>
        <begin position="383"/>
        <end position="404"/>
    </location>
</feature>
<evidence type="ECO:0000313" key="9">
    <source>
        <dbReference type="Proteomes" id="UP000552644"/>
    </source>
</evidence>
<feature type="region of interest" description="Disordered" evidence="4">
    <location>
        <begin position="63"/>
        <end position="92"/>
    </location>
</feature>
<protein>
    <recommendedName>
        <fullName evidence="7">Chaplin domain-containing protein</fullName>
    </recommendedName>
</protein>
<reference evidence="8 9" key="1">
    <citation type="submission" date="2020-08" db="EMBL/GenBank/DDBJ databases">
        <title>Genomic Encyclopedia of Type Strains, Phase III (KMG-III): the genomes of soil and plant-associated and newly described type strains.</title>
        <authorList>
            <person name="Whitman W."/>
        </authorList>
    </citation>
    <scope>NUCLEOTIDE SEQUENCE [LARGE SCALE GENOMIC DNA]</scope>
    <source>
        <strain evidence="8 9">CECT 8840</strain>
    </source>
</reference>
<keyword evidence="5" id="KW-0812">Transmembrane</keyword>
<accession>A0A7W7QPG9</accession>
<feature type="compositionally biased region" description="Gly residues" evidence="4">
    <location>
        <begin position="197"/>
        <end position="208"/>
    </location>
</feature>
<feature type="domain" description="Chaplin" evidence="7">
    <location>
        <begin position="269"/>
        <end position="309"/>
    </location>
</feature>
<feature type="domain" description="Chaplin" evidence="7">
    <location>
        <begin position="212"/>
        <end position="252"/>
    </location>
</feature>